<dbReference type="OrthoDB" id="9775975at2"/>
<organism evidence="3 4">
    <name type="scientific">Roseovarius indicus</name>
    <dbReference type="NCBI Taxonomy" id="540747"/>
    <lineage>
        <taxon>Bacteria</taxon>
        <taxon>Pseudomonadati</taxon>
        <taxon>Pseudomonadota</taxon>
        <taxon>Alphaproteobacteria</taxon>
        <taxon>Rhodobacterales</taxon>
        <taxon>Roseobacteraceae</taxon>
        <taxon>Roseovarius</taxon>
    </lineage>
</organism>
<evidence type="ECO:0000256" key="2">
    <source>
        <dbReference type="SAM" id="Phobius"/>
    </source>
</evidence>
<reference evidence="3 4" key="1">
    <citation type="submission" date="2018-08" db="EMBL/GenBank/DDBJ databases">
        <title>Genetic Globetrotter - A new plasmid hitch-hiking vast phylogenetic and geographic distances.</title>
        <authorList>
            <person name="Vollmers J."/>
            <person name="Petersen J."/>
        </authorList>
    </citation>
    <scope>NUCLEOTIDE SEQUENCE [LARGE SCALE GENOMIC DNA]</scope>
    <source>
        <strain evidence="3 4">DSM 26383</strain>
    </source>
</reference>
<dbReference type="Proteomes" id="UP000325785">
    <property type="component" value="Chromosome"/>
</dbReference>
<feature type="transmembrane region" description="Helical" evidence="2">
    <location>
        <begin position="185"/>
        <end position="203"/>
    </location>
</feature>
<evidence type="ECO:0000313" key="3">
    <source>
        <dbReference type="EMBL" id="QEW25074.1"/>
    </source>
</evidence>
<feature type="transmembrane region" description="Helical" evidence="2">
    <location>
        <begin position="34"/>
        <end position="51"/>
    </location>
</feature>
<dbReference type="PIRSF" id="PIRSF028704">
    <property type="entry name" value="UPC028704"/>
    <property type="match status" value="1"/>
</dbReference>
<feature type="transmembrane region" description="Helical" evidence="2">
    <location>
        <begin position="146"/>
        <end position="173"/>
    </location>
</feature>
<dbReference type="PANTHER" id="PTHR38592">
    <property type="entry name" value="BLL4819 PROTEIN"/>
    <property type="match status" value="1"/>
</dbReference>
<keyword evidence="2" id="KW-0472">Membrane</keyword>
<name>A0A5P3A8H9_9RHOB</name>
<feature type="transmembrane region" description="Helical" evidence="2">
    <location>
        <begin position="285"/>
        <end position="311"/>
    </location>
</feature>
<dbReference type="AlphaFoldDB" id="A0A5P3A8H9"/>
<dbReference type="PANTHER" id="PTHR38592:SF3">
    <property type="entry name" value="BLL4819 PROTEIN"/>
    <property type="match status" value="1"/>
</dbReference>
<dbReference type="KEGG" id="rid:RIdsm_00858"/>
<dbReference type="Pfam" id="PF10129">
    <property type="entry name" value="OpgC_C"/>
    <property type="match status" value="1"/>
</dbReference>
<accession>A0A5P3A8H9</accession>
<dbReference type="EMBL" id="CP031598">
    <property type="protein sequence ID" value="QEW25074.1"/>
    <property type="molecule type" value="Genomic_DNA"/>
</dbReference>
<evidence type="ECO:0000256" key="1">
    <source>
        <dbReference type="SAM" id="MobiDB-lite"/>
    </source>
</evidence>
<feature type="transmembrane region" description="Helical" evidence="2">
    <location>
        <begin position="71"/>
        <end position="90"/>
    </location>
</feature>
<feature type="transmembrane region" description="Helical" evidence="2">
    <location>
        <begin position="332"/>
        <end position="353"/>
    </location>
</feature>
<evidence type="ECO:0000313" key="4">
    <source>
        <dbReference type="Proteomes" id="UP000325785"/>
    </source>
</evidence>
<dbReference type="InterPro" id="IPR014550">
    <property type="entry name" value="UCP028704_OpgC"/>
</dbReference>
<feature type="transmembrane region" description="Helical" evidence="2">
    <location>
        <begin position="359"/>
        <end position="379"/>
    </location>
</feature>
<sequence length="392" mass="43046">MGTLVERAVPAAGGTDEAGTAPPPKPKRPRDPRLDFFRGLCLVMIYINHVPGTIFEHVTSRNFGLSDAAEGFVFMSGCAAALAFSSGTVLETARRTTARAWTLYQVHILTTLLAIVMVGAAVLYTGDPEVLSNNTFEMLWEDPRTVSIGIVTLGHQFGYMNILPMYMALMLVAPGLIWLGRRKPLALLAVSIGIWVLAANFRINLPNYPLPGGWFFNPFSWQLLFTLGILTGLGLREGRRFVPASRVLLAIVVVWLAYCVLWVQVDAVKAFSRSVLAALREEGAMFLFVSFDKSFVAAPRLLHFVALAYLLSWPRFIPWVTGSWVAAPIRLLGKYGLWVFATGTVLSIGGQLVKTLHPAGLLQDVVLIFGGLAVQYALARWRESLRVQKAVA</sequence>
<dbReference type="RefSeq" id="WP_082647525.1">
    <property type="nucleotide sequence ID" value="NZ_CAXRJZ010000124.1"/>
</dbReference>
<feature type="transmembrane region" description="Helical" evidence="2">
    <location>
        <begin position="215"/>
        <end position="235"/>
    </location>
</feature>
<proteinExistence type="predicted"/>
<keyword evidence="2" id="KW-0812">Transmembrane</keyword>
<feature type="transmembrane region" description="Helical" evidence="2">
    <location>
        <begin position="247"/>
        <end position="265"/>
    </location>
</feature>
<feature type="transmembrane region" description="Helical" evidence="2">
    <location>
        <begin position="102"/>
        <end position="126"/>
    </location>
</feature>
<feature type="region of interest" description="Disordered" evidence="1">
    <location>
        <begin position="9"/>
        <end position="31"/>
    </location>
</feature>
<keyword evidence="2" id="KW-1133">Transmembrane helix</keyword>
<gene>
    <name evidence="3" type="ORF">RIdsm_00858</name>
</gene>
<protein>
    <submittedName>
        <fullName evidence="3">OpgC protein</fullName>
    </submittedName>
</protein>